<dbReference type="EMBL" id="HBUE01267812">
    <property type="protein sequence ID" value="CAG6562475.1"/>
    <property type="molecule type" value="Transcribed_RNA"/>
</dbReference>
<reference evidence="1" key="1">
    <citation type="submission" date="2021-05" db="EMBL/GenBank/DDBJ databases">
        <authorList>
            <person name="Alioto T."/>
            <person name="Alioto T."/>
            <person name="Gomez Garrido J."/>
        </authorList>
    </citation>
    <scope>NUCLEOTIDE SEQUENCE</scope>
</reference>
<protein>
    <submittedName>
        <fullName evidence="1">(northern house mosquito) hypothetical protein</fullName>
    </submittedName>
</protein>
<name>A0A8D8DE52_CULPI</name>
<dbReference type="EMBL" id="HBUE01162624">
    <property type="protein sequence ID" value="CAG6511070.1"/>
    <property type="molecule type" value="Transcribed_RNA"/>
</dbReference>
<organism evidence="1">
    <name type="scientific">Culex pipiens</name>
    <name type="common">House mosquito</name>
    <dbReference type="NCBI Taxonomy" id="7175"/>
    <lineage>
        <taxon>Eukaryota</taxon>
        <taxon>Metazoa</taxon>
        <taxon>Ecdysozoa</taxon>
        <taxon>Arthropoda</taxon>
        <taxon>Hexapoda</taxon>
        <taxon>Insecta</taxon>
        <taxon>Pterygota</taxon>
        <taxon>Neoptera</taxon>
        <taxon>Endopterygota</taxon>
        <taxon>Diptera</taxon>
        <taxon>Nematocera</taxon>
        <taxon>Culicoidea</taxon>
        <taxon>Culicidae</taxon>
        <taxon>Culicinae</taxon>
        <taxon>Culicini</taxon>
        <taxon>Culex</taxon>
        <taxon>Culex</taxon>
    </lineage>
</organism>
<evidence type="ECO:0000313" key="1">
    <source>
        <dbReference type="EMBL" id="CAG6511070.1"/>
    </source>
</evidence>
<proteinExistence type="predicted"/>
<accession>A0A8D8DE52</accession>
<sequence>MRGPLLSEHFQLVEAVGRRSRKRGRIPSGVHLRRAQGESRSSAQQHQLYHALQQRTPPHVRRGWVLLYESVLCHLVHRKPHVGVAVHVGGRVQRVDDGREERPVGVGECADGVRKFAPDLGEHEDDEGAGSAE</sequence>
<dbReference type="AlphaFoldDB" id="A0A8D8DE52"/>